<feature type="domain" description="Ig-like" evidence="1">
    <location>
        <begin position="39"/>
        <end position="122"/>
    </location>
</feature>
<protein>
    <recommendedName>
        <fullName evidence="1">Ig-like domain-containing protein</fullName>
    </recommendedName>
</protein>
<dbReference type="Pfam" id="PF25942">
    <property type="entry name" value="Ig_halo"/>
    <property type="match status" value="1"/>
</dbReference>
<dbReference type="Proteomes" id="UP000608850">
    <property type="component" value="Unassembled WGS sequence"/>
</dbReference>
<dbReference type="AlphaFoldDB" id="A0A830G927"/>
<dbReference type="InterPro" id="IPR058929">
    <property type="entry name" value="Ig_halo"/>
</dbReference>
<organism evidence="2 3">
    <name type="scientific">Halarchaeum nitratireducens</name>
    <dbReference type="NCBI Taxonomy" id="489913"/>
    <lineage>
        <taxon>Archaea</taxon>
        <taxon>Methanobacteriati</taxon>
        <taxon>Methanobacteriota</taxon>
        <taxon>Stenosarchaea group</taxon>
        <taxon>Halobacteria</taxon>
        <taxon>Halobacteriales</taxon>
        <taxon>Halobacteriaceae</taxon>
    </lineage>
</organism>
<keyword evidence="3" id="KW-1185">Reference proteome</keyword>
<evidence type="ECO:0000259" key="1">
    <source>
        <dbReference type="Pfam" id="PF25942"/>
    </source>
</evidence>
<sequence length="128" mass="13429">MACLAVLAGCSGAPVGDHTQTQLRTYALPMHAVNHDDANHTVRVSIHAHGDARSDENVTLAPGERQRVTTLTSTNADAGTTYRIEARLDDERVARNVTVTEAVAQRGTTATLVVTDSGGLRLAVAASP</sequence>
<gene>
    <name evidence="2" type="ORF">GCM10009021_03690</name>
</gene>
<evidence type="ECO:0000313" key="3">
    <source>
        <dbReference type="Proteomes" id="UP000608850"/>
    </source>
</evidence>
<reference evidence="2 3" key="1">
    <citation type="journal article" date="2019" name="Int. J. Syst. Evol. Microbiol.">
        <title>The Global Catalogue of Microorganisms (GCM) 10K type strain sequencing project: providing services to taxonomists for standard genome sequencing and annotation.</title>
        <authorList>
            <consortium name="The Broad Institute Genomics Platform"/>
            <consortium name="The Broad Institute Genome Sequencing Center for Infectious Disease"/>
            <person name="Wu L."/>
            <person name="Ma J."/>
        </authorList>
    </citation>
    <scope>NUCLEOTIDE SEQUENCE [LARGE SCALE GENOMIC DNA]</scope>
    <source>
        <strain evidence="2 3">JCM 16331</strain>
    </source>
</reference>
<comment type="caution">
    <text evidence="2">The sequence shown here is derived from an EMBL/GenBank/DDBJ whole genome shotgun (WGS) entry which is preliminary data.</text>
</comment>
<proteinExistence type="predicted"/>
<evidence type="ECO:0000313" key="2">
    <source>
        <dbReference type="EMBL" id="GGN07717.1"/>
    </source>
</evidence>
<accession>A0A830G927</accession>
<dbReference type="EMBL" id="BMOQ01000001">
    <property type="protein sequence ID" value="GGN07717.1"/>
    <property type="molecule type" value="Genomic_DNA"/>
</dbReference>
<name>A0A830G927_9EURY</name>